<name>A0A1M6QRR9_9FIRM</name>
<evidence type="ECO:0000256" key="6">
    <source>
        <dbReference type="SAM" id="Phobius"/>
    </source>
</evidence>
<feature type="transmembrane region" description="Helical" evidence="6">
    <location>
        <begin position="199"/>
        <end position="219"/>
    </location>
</feature>
<feature type="transmembrane region" description="Helical" evidence="6">
    <location>
        <begin position="225"/>
        <end position="245"/>
    </location>
</feature>
<keyword evidence="2" id="KW-1003">Cell membrane</keyword>
<dbReference type="RefSeq" id="WP_073110955.1">
    <property type="nucleotide sequence ID" value="NZ_FQZY01000037.1"/>
</dbReference>
<proteinExistence type="predicted"/>
<evidence type="ECO:0000313" key="7">
    <source>
        <dbReference type="EMBL" id="SHK23009.1"/>
    </source>
</evidence>
<feature type="transmembrane region" description="Helical" evidence="6">
    <location>
        <begin position="169"/>
        <end position="192"/>
    </location>
</feature>
<accession>A0A1M6QRR9</accession>
<dbReference type="STRING" id="1121950.SAMN02745243_02503"/>
<feature type="transmembrane region" description="Helical" evidence="6">
    <location>
        <begin position="137"/>
        <end position="157"/>
    </location>
</feature>
<organism evidence="7 8">
    <name type="scientific">Hespellia stercorisuis DSM 15480</name>
    <dbReference type="NCBI Taxonomy" id="1121950"/>
    <lineage>
        <taxon>Bacteria</taxon>
        <taxon>Bacillati</taxon>
        <taxon>Bacillota</taxon>
        <taxon>Clostridia</taxon>
        <taxon>Lachnospirales</taxon>
        <taxon>Lachnospiraceae</taxon>
        <taxon>Hespellia</taxon>
    </lineage>
</organism>
<keyword evidence="8" id="KW-1185">Reference proteome</keyword>
<gene>
    <name evidence="7" type="ORF">SAMN02745243_02503</name>
</gene>
<feature type="transmembrane region" description="Helical" evidence="6">
    <location>
        <begin position="257"/>
        <end position="277"/>
    </location>
</feature>
<dbReference type="Proteomes" id="UP000184301">
    <property type="component" value="Unassembled WGS sequence"/>
</dbReference>
<keyword evidence="4 6" id="KW-1133">Transmembrane helix</keyword>
<dbReference type="GO" id="GO:0005886">
    <property type="term" value="C:plasma membrane"/>
    <property type="evidence" value="ECO:0007669"/>
    <property type="project" value="UniProtKB-SubCell"/>
</dbReference>
<evidence type="ECO:0000256" key="3">
    <source>
        <dbReference type="ARBA" id="ARBA00022692"/>
    </source>
</evidence>
<evidence type="ECO:0000313" key="8">
    <source>
        <dbReference type="Proteomes" id="UP000184301"/>
    </source>
</evidence>
<feature type="transmembrane region" description="Helical" evidence="6">
    <location>
        <begin position="52"/>
        <end position="73"/>
    </location>
</feature>
<evidence type="ECO:0000256" key="5">
    <source>
        <dbReference type="ARBA" id="ARBA00023136"/>
    </source>
</evidence>
<protein>
    <submittedName>
        <fullName evidence="7">Polysaccharide biosynthesis protein</fullName>
    </submittedName>
</protein>
<reference evidence="7 8" key="1">
    <citation type="submission" date="2016-11" db="EMBL/GenBank/DDBJ databases">
        <authorList>
            <person name="Jaros S."/>
            <person name="Januszkiewicz K."/>
            <person name="Wedrychowicz H."/>
        </authorList>
    </citation>
    <scope>NUCLEOTIDE SEQUENCE [LARGE SCALE GENOMIC DNA]</scope>
    <source>
        <strain evidence="7 8">DSM 15480</strain>
    </source>
</reference>
<evidence type="ECO:0000256" key="4">
    <source>
        <dbReference type="ARBA" id="ARBA00022989"/>
    </source>
</evidence>
<sequence>MIFNIVFLSVLKLGLLGYFVAIILSSILSIIQLLIFGNVIRDCISNKLNMSLLKEMLVFSFPMILNNVSWWIINSSDKVMIEYFDSAAASGIYSVAAKIPSIIISLTTIFNQAWIISSVREYDNNKDPNFFSKIFSVFNCMLVLSSSLIVLIIKPFMSIYVGSSFVECWIFVPFLLLGSIFQSYATFFGAIYTSAKKNVNVMSTTLVAAIINIVLNILLIPRIGVQGAVFATAISYFLIFIFRMYDTQKYIKFSIEYFNVICSVLLLSVQCCIMIKIQHNIVYALSAVLFLVILFVNMNTLKNLKTMILKKINFRNIGGK</sequence>
<feature type="transmembrane region" description="Helical" evidence="6">
    <location>
        <begin position="283"/>
        <end position="301"/>
    </location>
</feature>
<feature type="transmembrane region" description="Helical" evidence="6">
    <location>
        <begin position="93"/>
        <end position="116"/>
    </location>
</feature>
<dbReference type="InterPro" id="IPR050833">
    <property type="entry name" value="Poly_Biosynth_Transport"/>
</dbReference>
<feature type="transmembrane region" description="Helical" evidence="6">
    <location>
        <begin position="15"/>
        <end position="40"/>
    </location>
</feature>
<dbReference type="InterPro" id="IPR002797">
    <property type="entry name" value="Polysacc_synth"/>
</dbReference>
<comment type="subcellular location">
    <subcellularLocation>
        <location evidence="1">Cell membrane</location>
        <topology evidence="1">Multi-pass membrane protein</topology>
    </subcellularLocation>
</comment>
<evidence type="ECO:0000256" key="2">
    <source>
        <dbReference type="ARBA" id="ARBA00022475"/>
    </source>
</evidence>
<evidence type="ECO:0000256" key="1">
    <source>
        <dbReference type="ARBA" id="ARBA00004651"/>
    </source>
</evidence>
<dbReference type="AlphaFoldDB" id="A0A1M6QRR9"/>
<dbReference type="OrthoDB" id="3249502at2"/>
<dbReference type="Pfam" id="PF01943">
    <property type="entry name" value="Polysacc_synt"/>
    <property type="match status" value="1"/>
</dbReference>
<dbReference type="PANTHER" id="PTHR30250">
    <property type="entry name" value="PST FAMILY PREDICTED COLANIC ACID TRANSPORTER"/>
    <property type="match status" value="1"/>
</dbReference>
<dbReference type="PANTHER" id="PTHR30250:SF11">
    <property type="entry name" value="O-ANTIGEN TRANSPORTER-RELATED"/>
    <property type="match status" value="1"/>
</dbReference>
<keyword evidence="5 6" id="KW-0472">Membrane</keyword>
<dbReference type="EMBL" id="FQZY01000037">
    <property type="protein sequence ID" value="SHK23009.1"/>
    <property type="molecule type" value="Genomic_DNA"/>
</dbReference>
<keyword evidence="3 6" id="KW-0812">Transmembrane</keyword>